<evidence type="ECO:0000256" key="7">
    <source>
        <dbReference type="SAM" id="MobiDB-lite"/>
    </source>
</evidence>
<keyword evidence="6" id="KW-0539">Nucleus</keyword>
<dbReference type="CDD" id="cd12148">
    <property type="entry name" value="fungal_TF_MHR"/>
    <property type="match status" value="1"/>
</dbReference>
<evidence type="ECO:0000256" key="6">
    <source>
        <dbReference type="ARBA" id="ARBA00023242"/>
    </source>
</evidence>
<evidence type="ECO:0000256" key="5">
    <source>
        <dbReference type="ARBA" id="ARBA00023163"/>
    </source>
</evidence>
<keyword evidence="4" id="KW-0238">DNA-binding</keyword>
<evidence type="ECO:0000313" key="8">
    <source>
        <dbReference type="EMBL" id="KAL1592319.1"/>
    </source>
</evidence>
<keyword evidence="2" id="KW-0862">Zinc</keyword>
<keyword evidence="3" id="KW-0805">Transcription regulation</keyword>
<evidence type="ECO:0000256" key="4">
    <source>
        <dbReference type="ARBA" id="ARBA00023125"/>
    </source>
</evidence>
<dbReference type="InterPro" id="IPR051615">
    <property type="entry name" value="Transcr_Regulatory_Elem"/>
</dbReference>
<evidence type="ECO:0000256" key="2">
    <source>
        <dbReference type="ARBA" id="ARBA00022833"/>
    </source>
</evidence>
<reference evidence="8 9" key="1">
    <citation type="submission" date="2024-02" db="EMBL/GenBank/DDBJ databases">
        <title>De novo assembly and annotation of 12 fungi associated with fruit tree decline syndrome in Ontario, Canada.</title>
        <authorList>
            <person name="Sulman M."/>
            <person name="Ellouze W."/>
            <person name="Ilyukhin E."/>
        </authorList>
    </citation>
    <scope>NUCLEOTIDE SEQUENCE [LARGE SCALE GENOMIC DNA]</scope>
    <source>
        <strain evidence="8 9">M42-189</strain>
    </source>
</reference>
<dbReference type="PANTHER" id="PTHR31313:SF85">
    <property type="entry name" value="ZN(II)2CYS6 TRANSCRIPTION FACTOR (EUROFUNG)"/>
    <property type="match status" value="1"/>
</dbReference>
<protein>
    <submittedName>
        <fullName evidence="8">Uncharacterized protein</fullName>
    </submittedName>
</protein>
<feature type="region of interest" description="Disordered" evidence="7">
    <location>
        <begin position="231"/>
        <end position="268"/>
    </location>
</feature>
<comment type="caution">
    <text evidence="8">The sequence shown here is derived from an EMBL/GenBank/DDBJ whole genome shotgun (WGS) entry which is preliminary data.</text>
</comment>
<sequence>MARVDDTAEIEPWTPHGLSTSDYRPKQAHSISCFIQMCALAEILNEILIHLHNPSKELPRSQAYKCADSQSFKLRDWWRDLPEHLKINISDPKLECPPSHIVTLNCLFHTINILTNRAKLKLSREPDLSGQMTEDNPLVQCMSSATSIVALFDLYKRTFGDGHVVLSLAYSVYTAASIFLLEVQALGHAAPSTLERLSFCVGALGRLKLTSPARELDALGIQAMVMLPSASSHTGHQPAADHPPPPLPTNAPIILNNTQSYGPANQPGTTITLDNPYLVGEMDDSLGFNLLDMSTEMYETFSQVEPIRITMNPGFDIF</sequence>
<name>A0ABR3QK68_9PLEO</name>
<keyword evidence="5" id="KW-0804">Transcription</keyword>
<dbReference type="Proteomes" id="UP001521785">
    <property type="component" value="Unassembled WGS sequence"/>
</dbReference>
<evidence type="ECO:0000256" key="3">
    <source>
        <dbReference type="ARBA" id="ARBA00023015"/>
    </source>
</evidence>
<evidence type="ECO:0000313" key="9">
    <source>
        <dbReference type="Proteomes" id="UP001521785"/>
    </source>
</evidence>
<dbReference type="EMBL" id="JAKJXO020000021">
    <property type="protein sequence ID" value="KAL1592319.1"/>
    <property type="molecule type" value="Genomic_DNA"/>
</dbReference>
<proteinExistence type="predicted"/>
<accession>A0ABR3QK68</accession>
<dbReference type="PANTHER" id="PTHR31313">
    <property type="entry name" value="TY1 ENHANCER ACTIVATOR"/>
    <property type="match status" value="1"/>
</dbReference>
<organism evidence="8 9">
    <name type="scientific">Paraconiothyrium brasiliense</name>
    <dbReference type="NCBI Taxonomy" id="300254"/>
    <lineage>
        <taxon>Eukaryota</taxon>
        <taxon>Fungi</taxon>
        <taxon>Dikarya</taxon>
        <taxon>Ascomycota</taxon>
        <taxon>Pezizomycotina</taxon>
        <taxon>Dothideomycetes</taxon>
        <taxon>Pleosporomycetidae</taxon>
        <taxon>Pleosporales</taxon>
        <taxon>Massarineae</taxon>
        <taxon>Didymosphaeriaceae</taxon>
        <taxon>Paraconiothyrium</taxon>
    </lineage>
</organism>
<keyword evidence="1" id="KW-0479">Metal-binding</keyword>
<gene>
    <name evidence="8" type="ORF">SLS60_011396</name>
</gene>
<feature type="compositionally biased region" description="Polar residues" evidence="7">
    <location>
        <begin position="255"/>
        <end position="268"/>
    </location>
</feature>
<evidence type="ECO:0000256" key="1">
    <source>
        <dbReference type="ARBA" id="ARBA00022723"/>
    </source>
</evidence>
<keyword evidence="9" id="KW-1185">Reference proteome</keyword>